<evidence type="ECO:0000313" key="1">
    <source>
        <dbReference type="EMBL" id="CAI9758184.1"/>
    </source>
</evidence>
<proteinExistence type="predicted"/>
<dbReference type="Proteomes" id="UP000834106">
    <property type="component" value="Chromosome 3"/>
</dbReference>
<protein>
    <submittedName>
        <fullName evidence="1">Uncharacterized protein</fullName>
    </submittedName>
</protein>
<sequence length="126" mass="14363">MMKSAADFNKNLKRITMKRELQMTFKKVPENMMKDKPGELKNQQQNLGNEYIRWFGEVGITFFLGSGKQRRAADNETTQFQKGSTRDQRTWGCSGGFAIREMDNLVAFLGGTRNEFQLIGGKEVGT</sequence>
<keyword evidence="2" id="KW-1185">Reference proteome</keyword>
<organism evidence="1 2">
    <name type="scientific">Fraxinus pennsylvanica</name>
    <dbReference type="NCBI Taxonomy" id="56036"/>
    <lineage>
        <taxon>Eukaryota</taxon>
        <taxon>Viridiplantae</taxon>
        <taxon>Streptophyta</taxon>
        <taxon>Embryophyta</taxon>
        <taxon>Tracheophyta</taxon>
        <taxon>Spermatophyta</taxon>
        <taxon>Magnoliopsida</taxon>
        <taxon>eudicotyledons</taxon>
        <taxon>Gunneridae</taxon>
        <taxon>Pentapetalae</taxon>
        <taxon>asterids</taxon>
        <taxon>lamiids</taxon>
        <taxon>Lamiales</taxon>
        <taxon>Oleaceae</taxon>
        <taxon>Oleeae</taxon>
        <taxon>Fraxinus</taxon>
    </lineage>
</organism>
<dbReference type="AlphaFoldDB" id="A0AAD2DLB4"/>
<reference evidence="1" key="1">
    <citation type="submission" date="2023-05" db="EMBL/GenBank/DDBJ databases">
        <authorList>
            <person name="Huff M."/>
        </authorList>
    </citation>
    <scope>NUCLEOTIDE SEQUENCE</scope>
</reference>
<dbReference type="EMBL" id="OU503038">
    <property type="protein sequence ID" value="CAI9758184.1"/>
    <property type="molecule type" value="Genomic_DNA"/>
</dbReference>
<evidence type="ECO:0000313" key="2">
    <source>
        <dbReference type="Proteomes" id="UP000834106"/>
    </source>
</evidence>
<name>A0AAD2DLB4_9LAMI</name>
<accession>A0AAD2DLB4</accession>
<gene>
    <name evidence="1" type="ORF">FPE_LOCUS5614</name>
</gene>